<dbReference type="OrthoDB" id="9412522at2759"/>
<dbReference type="CTD" id="199786"/>
<keyword evidence="2" id="KW-0175">Coiled coil</keyword>
<dbReference type="SMART" id="SM00233">
    <property type="entry name" value="PH"/>
    <property type="match status" value="1"/>
</dbReference>
<dbReference type="GeneID" id="101841144"/>
<dbReference type="Proteomes" id="UP000886700">
    <property type="component" value="Unplaced"/>
</dbReference>
<dbReference type="InterPro" id="IPR011993">
    <property type="entry name" value="PH-like_dom_sf"/>
</dbReference>
<comment type="similarity">
    <text evidence="1">Belongs to the Niban family.</text>
</comment>
<feature type="coiled-coil region" evidence="2">
    <location>
        <begin position="308"/>
        <end position="335"/>
    </location>
</feature>
<dbReference type="STRING" id="10036.ENSMAUP00000015020"/>
<accession>A0A1U8CQD9</accession>
<dbReference type="RefSeq" id="XP_012980750.1">
    <property type="nucleotide sequence ID" value="XM_013125296.3"/>
</dbReference>
<proteinExistence type="inferred from homology"/>
<dbReference type="eggNOG" id="ENOG502QV2S">
    <property type="taxonomic scope" value="Eukaryota"/>
</dbReference>
<dbReference type="InterPro" id="IPR001849">
    <property type="entry name" value="PH_domain"/>
</dbReference>
<organism evidence="4 5">
    <name type="scientific">Mesocricetus auratus</name>
    <name type="common">Golden hamster</name>
    <dbReference type="NCBI Taxonomy" id="10036"/>
    <lineage>
        <taxon>Eukaryota</taxon>
        <taxon>Metazoa</taxon>
        <taxon>Chordata</taxon>
        <taxon>Craniata</taxon>
        <taxon>Vertebrata</taxon>
        <taxon>Euteleostomi</taxon>
        <taxon>Mammalia</taxon>
        <taxon>Eutheria</taxon>
        <taxon>Euarchontoglires</taxon>
        <taxon>Glires</taxon>
        <taxon>Rodentia</taxon>
        <taxon>Myomorpha</taxon>
        <taxon>Muroidea</taxon>
        <taxon>Cricetidae</taxon>
        <taxon>Cricetinae</taxon>
        <taxon>Mesocricetus</taxon>
    </lineage>
</organism>
<gene>
    <name evidence="5" type="primary">Niban3</name>
</gene>
<dbReference type="CDD" id="cd23949">
    <property type="entry name" value="Niban-like"/>
    <property type="match status" value="1"/>
</dbReference>
<keyword evidence="4" id="KW-1185">Reference proteome</keyword>
<evidence type="ECO:0000256" key="1">
    <source>
        <dbReference type="ARBA" id="ARBA00010251"/>
    </source>
</evidence>
<dbReference type="PANTHER" id="PTHR14392:SF4">
    <property type="entry name" value="PROTEIN NIBAN 3"/>
    <property type="match status" value="1"/>
</dbReference>
<reference evidence="5" key="1">
    <citation type="submission" date="2025-08" db="UniProtKB">
        <authorList>
            <consortium name="RefSeq"/>
        </authorList>
    </citation>
    <scope>IDENTIFICATION</scope>
    <source>
        <tissue evidence="5">Liver</tissue>
    </source>
</reference>
<evidence type="ECO:0000313" key="4">
    <source>
        <dbReference type="Proteomes" id="UP000886700"/>
    </source>
</evidence>
<dbReference type="Gene3D" id="2.30.29.30">
    <property type="entry name" value="Pleckstrin-homology domain (PH domain)/Phosphotyrosine-binding domain (PTB)"/>
    <property type="match status" value="1"/>
</dbReference>
<dbReference type="AlphaFoldDB" id="A0A1U8CQD9"/>
<evidence type="ECO:0000259" key="3">
    <source>
        <dbReference type="SMART" id="SM00233"/>
    </source>
</evidence>
<sequence>MGARPSIPLDKRQQQQLRGQVDSMLRAFLPCYRRQLAAAVLRQISRELGPQEPAGCQLSPTRKLPRVREHQGPLTLLRGHPPQWQPTFCVLRGDGRLEWFSQKEEYESGGRPLGCAALTGYKLLTSQREYLCLLDDLCPSSPGDLAQEEPLRVLEEPVSFALFLVHPFRAHLCFRAGTRGAQRAWRLNLQGAIRLRATVLQRSRAPAARAFLDAVQLYRRRRGFAGGEDATLGSDAEVLSAELMRELLPGLRSQALRGLRGAGRARARACAEFLDAVHAAVLARASAGLRAFQPEKDALLAALERTARAELEHILRERALRARRLEAEIQDALEACLCRMVDPQLSQLTLALLSPVEATLGAVRTLLIRGMDRLSHHLRKNPSGPRLRREVYDFGEMPWDPELMQTCYREAERNRSRLAQLAEPFGFLGMQSLVFGAQDLAQQLMADAVTTFLQLADQCLTSGLDCGQAAEQLEKVRGLVLKKLASDGESARWRFTQDWLLGILWPFVWTQLGVSSSSEQPEVDGDIPAMGCQVLTTEGVCRDVIRGLLLQRIDGELRKIPGAWDRTCTLADGSSAQWTPEGVVSTATSSREVTQGE</sequence>
<dbReference type="PANTHER" id="PTHR14392">
    <property type="entry name" value="NIBAN FAMILY MEMBER"/>
    <property type="match status" value="1"/>
</dbReference>
<dbReference type="KEGG" id="maua:101841144"/>
<protein>
    <submittedName>
        <fullName evidence="5">Protein Niban 3 isoform X1</fullName>
    </submittedName>
</protein>
<dbReference type="InterPro" id="IPR026088">
    <property type="entry name" value="Niban-like"/>
</dbReference>
<dbReference type="SUPFAM" id="SSF50729">
    <property type="entry name" value="PH domain-like"/>
    <property type="match status" value="1"/>
</dbReference>
<name>A0A1U8CQD9_MESAU</name>
<feature type="domain" description="PH" evidence="3">
    <location>
        <begin position="68"/>
        <end position="196"/>
    </location>
</feature>
<dbReference type="InterPro" id="IPR059060">
    <property type="entry name" value="Niban_1/2/3_dom"/>
</dbReference>
<evidence type="ECO:0000313" key="5">
    <source>
        <dbReference type="RefSeq" id="XP_012980750.1"/>
    </source>
</evidence>
<dbReference type="Pfam" id="PF26086">
    <property type="entry name" value="Niban2"/>
    <property type="match status" value="1"/>
</dbReference>
<evidence type="ECO:0000256" key="2">
    <source>
        <dbReference type="SAM" id="Coils"/>
    </source>
</evidence>
<dbReference type="Pfam" id="PF26089">
    <property type="entry name" value="PH_Niban2"/>
    <property type="match status" value="1"/>
</dbReference>